<accession>A0A6A6YBJ4</accession>
<dbReference type="PANTHER" id="PTHR43433">
    <property type="entry name" value="HYDROLASE, ALPHA/BETA FOLD FAMILY PROTEIN"/>
    <property type="match status" value="1"/>
</dbReference>
<dbReference type="EMBL" id="MU003710">
    <property type="protein sequence ID" value="KAF2805207.1"/>
    <property type="molecule type" value="Genomic_DNA"/>
</dbReference>
<dbReference type="Gene3D" id="3.40.50.1820">
    <property type="entry name" value="alpha/beta hydrolase"/>
    <property type="match status" value="1"/>
</dbReference>
<dbReference type="SUPFAM" id="SSF53474">
    <property type="entry name" value="alpha/beta-Hydrolases"/>
    <property type="match status" value="1"/>
</dbReference>
<evidence type="ECO:0000313" key="3">
    <source>
        <dbReference type="Proteomes" id="UP000504636"/>
    </source>
</evidence>
<protein>
    <submittedName>
        <fullName evidence="2 4">Alpha/beta hydrolase-like protein</fullName>
    </submittedName>
</protein>
<keyword evidence="3" id="KW-1185">Reference proteome</keyword>
<name>A0A6A6YBJ4_9PEZI</name>
<reference evidence="2 4" key="1">
    <citation type="journal article" date="2020" name="Stud. Mycol.">
        <title>101 Dothideomycetes genomes: a test case for predicting lifestyles and emergence of pathogens.</title>
        <authorList>
            <person name="Haridas S."/>
            <person name="Albert R."/>
            <person name="Binder M."/>
            <person name="Bloem J."/>
            <person name="Labutti K."/>
            <person name="Salamov A."/>
            <person name="Andreopoulos B."/>
            <person name="Baker S."/>
            <person name="Barry K."/>
            <person name="Bills G."/>
            <person name="Bluhm B."/>
            <person name="Cannon C."/>
            <person name="Castanera R."/>
            <person name="Culley D."/>
            <person name="Daum C."/>
            <person name="Ezra D."/>
            <person name="Gonzalez J."/>
            <person name="Henrissat B."/>
            <person name="Kuo A."/>
            <person name="Liang C."/>
            <person name="Lipzen A."/>
            <person name="Lutzoni F."/>
            <person name="Magnuson J."/>
            <person name="Mondo S."/>
            <person name="Nolan M."/>
            <person name="Ohm R."/>
            <person name="Pangilinan J."/>
            <person name="Park H.-J."/>
            <person name="Ramirez L."/>
            <person name="Alfaro M."/>
            <person name="Sun H."/>
            <person name="Tritt A."/>
            <person name="Yoshinaga Y."/>
            <person name="Zwiers L.-H."/>
            <person name="Turgeon B."/>
            <person name="Goodwin S."/>
            <person name="Spatafora J."/>
            <person name="Crous P."/>
            <person name="Grigoriev I."/>
        </authorList>
    </citation>
    <scope>NUCLEOTIDE SEQUENCE</scope>
    <source>
        <strain evidence="2 4">CBS 304.34</strain>
    </source>
</reference>
<organism evidence="2">
    <name type="scientific">Mytilinidion resinicola</name>
    <dbReference type="NCBI Taxonomy" id="574789"/>
    <lineage>
        <taxon>Eukaryota</taxon>
        <taxon>Fungi</taxon>
        <taxon>Dikarya</taxon>
        <taxon>Ascomycota</taxon>
        <taxon>Pezizomycotina</taxon>
        <taxon>Dothideomycetes</taxon>
        <taxon>Pleosporomycetidae</taxon>
        <taxon>Mytilinidiales</taxon>
        <taxon>Mytilinidiaceae</taxon>
        <taxon>Mytilinidion</taxon>
    </lineage>
</organism>
<dbReference type="PANTHER" id="PTHR43433:SF5">
    <property type="entry name" value="AB HYDROLASE-1 DOMAIN-CONTAINING PROTEIN"/>
    <property type="match status" value="1"/>
</dbReference>
<feature type="domain" description="AB hydrolase-1" evidence="1">
    <location>
        <begin position="56"/>
        <end position="281"/>
    </location>
</feature>
<dbReference type="OrthoDB" id="19657at2759"/>
<sequence>MAASPMTAEQLLNHPEIKHIVWPLQPAAKGKASVAAGRGGPFSIAYEIHGKGDRRLVWIMGLGGLKHTWQRQTKDFAHTKGDTYTSLVFDNRGVGESDKPLMRYSTSEMAKDTVELLDHVGWTENRQLHVIGVSMGGMIAQELALLIPDRICSLSLVSTASGLFNTVGYFENLRNRINILIPRAVDVQINNVKRNMFTAAWLDRPDDTECVVEPFPTNGDRFAAFEIAKRNNPAAFSRIGFLAQAIAAGWHYKSPAQLKSISEKLGKKRIMIVHGGSDRMITFPHAKVLQLGLEGWDSSEAAKETESKIETHFPMDQGHVIPIEMRATFMEWVEGLVEKTERLEKT</sequence>
<proteinExistence type="predicted"/>
<dbReference type="AlphaFoldDB" id="A0A6A6YBJ4"/>
<dbReference type="Proteomes" id="UP000504636">
    <property type="component" value="Unplaced"/>
</dbReference>
<keyword evidence="2" id="KW-0378">Hydrolase</keyword>
<dbReference type="GO" id="GO:0016787">
    <property type="term" value="F:hydrolase activity"/>
    <property type="evidence" value="ECO:0007669"/>
    <property type="project" value="UniProtKB-KW"/>
</dbReference>
<dbReference type="InterPro" id="IPR029058">
    <property type="entry name" value="AB_hydrolase_fold"/>
</dbReference>
<dbReference type="GeneID" id="54461773"/>
<evidence type="ECO:0000313" key="2">
    <source>
        <dbReference type="EMBL" id="KAF2805207.1"/>
    </source>
</evidence>
<reference evidence="4" key="2">
    <citation type="submission" date="2020-04" db="EMBL/GenBank/DDBJ databases">
        <authorList>
            <consortium name="NCBI Genome Project"/>
        </authorList>
    </citation>
    <scope>NUCLEOTIDE SEQUENCE</scope>
    <source>
        <strain evidence="4">CBS 304.34</strain>
    </source>
</reference>
<dbReference type="InterPro" id="IPR050471">
    <property type="entry name" value="AB_hydrolase"/>
</dbReference>
<evidence type="ECO:0000259" key="1">
    <source>
        <dbReference type="Pfam" id="PF00561"/>
    </source>
</evidence>
<dbReference type="InterPro" id="IPR000073">
    <property type="entry name" value="AB_hydrolase_1"/>
</dbReference>
<dbReference type="Pfam" id="PF00561">
    <property type="entry name" value="Abhydrolase_1"/>
    <property type="match status" value="1"/>
</dbReference>
<gene>
    <name evidence="2 4" type="ORF">BDZ99DRAFT_466857</name>
</gene>
<reference evidence="4" key="3">
    <citation type="submission" date="2025-04" db="UniProtKB">
        <authorList>
            <consortium name="RefSeq"/>
        </authorList>
    </citation>
    <scope>IDENTIFICATION</scope>
    <source>
        <strain evidence="4">CBS 304.34</strain>
    </source>
</reference>
<evidence type="ECO:0000313" key="4">
    <source>
        <dbReference type="RefSeq" id="XP_033572171.1"/>
    </source>
</evidence>
<dbReference type="RefSeq" id="XP_033572171.1">
    <property type="nucleotide sequence ID" value="XM_033720880.1"/>
</dbReference>